<keyword evidence="8" id="KW-0520">NAD</keyword>
<evidence type="ECO:0000256" key="2">
    <source>
        <dbReference type="ARBA" id="ARBA00022692"/>
    </source>
</evidence>
<keyword evidence="9" id="KW-0793">Thylakoid</keyword>
<evidence type="ECO:0008006" key="16">
    <source>
        <dbReference type="Google" id="ProtNLM"/>
    </source>
</evidence>
<accession>A0ABP0VNK4</accession>
<evidence type="ECO:0000256" key="10">
    <source>
        <dbReference type="ARBA" id="ARBA00023136"/>
    </source>
</evidence>
<evidence type="ECO:0000256" key="11">
    <source>
        <dbReference type="ARBA" id="ARBA00047726"/>
    </source>
</evidence>
<comment type="catalytic activity">
    <reaction evidence="12">
        <text>a plastoquinone + NADH + (n+1) H(+)(in) = a plastoquinol + NAD(+) + n H(+)(out)</text>
        <dbReference type="Rhea" id="RHEA:42608"/>
        <dbReference type="Rhea" id="RHEA-COMP:9561"/>
        <dbReference type="Rhea" id="RHEA-COMP:9562"/>
        <dbReference type="ChEBI" id="CHEBI:15378"/>
        <dbReference type="ChEBI" id="CHEBI:17757"/>
        <dbReference type="ChEBI" id="CHEBI:57540"/>
        <dbReference type="ChEBI" id="CHEBI:57945"/>
        <dbReference type="ChEBI" id="CHEBI:62192"/>
    </reaction>
</comment>
<evidence type="ECO:0000256" key="1">
    <source>
        <dbReference type="ARBA" id="ARBA00004141"/>
    </source>
</evidence>
<keyword evidence="2 13" id="KW-0812">Transmembrane</keyword>
<evidence type="ECO:0000256" key="13">
    <source>
        <dbReference type="SAM" id="Phobius"/>
    </source>
</evidence>
<evidence type="ECO:0000313" key="14">
    <source>
        <dbReference type="EMBL" id="CAK9255767.1"/>
    </source>
</evidence>
<keyword evidence="5" id="KW-0618">Plastoquinone</keyword>
<proteinExistence type="predicted"/>
<name>A0ABP0VNK4_9BRYO</name>
<sequence length="191" mass="21488">MATQVTQQMQCSTLMLQLASSSSSSQSSSCLKPLKAFQLPFRRLGDSSRVPMPISRTKFSSRNAITAASIQEESKKLLPIAEMGKKLSFGLVACSSLFLQAGGAVSASEEMTRFSPAEWVDIYITSGVSFVLYFFIIPVIIYNYLRLRWYKRNMPETYFQFMLVFIFFPGMLLLAPFINFRRLPKDGADAP</sequence>
<gene>
    <name evidence="14" type="ORF">CSSPJE1EN1_LOCUS1245</name>
</gene>
<reference evidence="14 15" key="1">
    <citation type="submission" date="2024-02" db="EMBL/GenBank/DDBJ databases">
        <authorList>
            <consortium name="ELIXIR-Norway"/>
            <consortium name="Elixir Norway"/>
        </authorList>
    </citation>
    <scope>NUCLEOTIDE SEQUENCE [LARGE SCALE GENOMIC DNA]</scope>
</reference>
<keyword evidence="10 13" id="KW-0472">Membrane</keyword>
<evidence type="ECO:0000256" key="9">
    <source>
        <dbReference type="ARBA" id="ARBA00023078"/>
    </source>
</evidence>
<feature type="transmembrane region" description="Helical" evidence="13">
    <location>
        <begin position="122"/>
        <end position="145"/>
    </location>
</feature>
<evidence type="ECO:0000313" key="15">
    <source>
        <dbReference type="Proteomes" id="UP001497444"/>
    </source>
</evidence>
<keyword evidence="7 13" id="KW-1133">Transmembrane helix</keyword>
<keyword evidence="15" id="KW-1185">Reference proteome</keyword>
<feature type="transmembrane region" description="Helical" evidence="13">
    <location>
        <begin position="157"/>
        <end position="178"/>
    </location>
</feature>
<comment type="subcellular location">
    <subcellularLocation>
        <location evidence="1">Membrane</location>
        <topology evidence="1">Multi-pass membrane protein</topology>
    </subcellularLocation>
</comment>
<keyword evidence="4" id="KW-0521">NADP</keyword>
<comment type="catalytic activity">
    <reaction evidence="11">
        <text>a plastoquinone + NADPH + (n+1) H(+)(in) = a plastoquinol + NADP(+) + n H(+)(out)</text>
        <dbReference type="Rhea" id="RHEA:42612"/>
        <dbReference type="Rhea" id="RHEA-COMP:9561"/>
        <dbReference type="Rhea" id="RHEA-COMP:9562"/>
        <dbReference type="ChEBI" id="CHEBI:15378"/>
        <dbReference type="ChEBI" id="CHEBI:17757"/>
        <dbReference type="ChEBI" id="CHEBI:57783"/>
        <dbReference type="ChEBI" id="CHEBI:58349"/>
        <dbReference type="ChEBI" id="CHEBI:62192"/>
    </reaction>
</comment>
<organism evidence="14 15">
    <name type="scientific">Sphagnum jensenii</name>
    <dbReference type="NCBI Taxonomy" id="128206"/>
    <lineage>
        <taxon>Eukaryota</taxon>
        <taxon>Viridiplantae</taxon>
        <taxon>Streptophyta</taxon>
        <taxon>Embryophyta</taxon>
        <taxon>Bryophyta</taxon>
        <taxon>Sphagnophytina</taxon>
        <taxon>Sphagnopsida</taxon>
        <taxon>Sphagnales</taxon>
        <taxon>Sphagnaceae</taxon>
        <taxon>Sphagnum</taxon>
    </lineage>
</organism>
<feature type="transmembrane region" description="Helical" evidence="13">
    <location>
        <begin position="87"/>
        <end position="107"/>
    </location>
</feature>
<dbReference type="Pfam" id="PF10716">
    <property type="entry name" value="NdhL"/>
    <property type="match status" value="1"/>
</dbReference>
<evidence type="ECO:0000256" key="8">
    <source>
        <dbReference type="ARBA" id="ARBA00023027"/>
    </source>
</evidence>
<dbReference type="PANTHER" id="PTHR36727:SF2">
    <property type="entry name" value="NAD(P)H-QUINONE OXIDOREDUCTASE SUBUNIT L, CHLOROPLASTIC"/>
    <property type="match status" value="1"/>
</dbReference>
<evidence type="ECO:0000256" key="7">
    <source>
        <dbReference type="ARBA" id="ARBA00022989"/>
    </source>
</evidence>
<dbReference type="Proteomes" id="UP001497444">
    <property type="component" value="Chromosome 1"/>
</dbReference>
<keyword evidence="6" id="KW-1278">Translocase</keyword>
<protein>
    <recommendedName>
        <fullName evidence="16">NAD(P)H-quinone oxidoreductase subunit L, chloroplastic</fullName>
    </recommendedName>
</protein>
<evidence type="ECO:0000256" key="6">
    <source>
        <dbReference type="ARBA" id="ARBA00022967"/>
    </source>
</evidence>
<dbReference type="PANTHER" id="PTHR36727">
    <property type="entry name" value="NAD(P)H-QUINONE OXIDOREDUCTASE SUBUNIT L, CHLOROPLASTIC"/>
    <property type="match status" value="1"/>
</dbReference>
<evidence type="ECO:0000256" key="5">
    <source>
        <dbReference type="ARBA" id="ARBA00022957"/>
    </source>
</evidence>
<evidence type="ECO:0000256" key="12">
    <source>
        <dbReference type="ARBA" id="ARBA00048026"/>
    </source>
</evidence>
<evidence type="ECO:0000256" key="4">
    <source>
        <dbReference type="ARBA" id="ARBA00022857"/>
    </source>
</evidence>
<dbReference type="EMBL" id="OZ020096">
    <property type="protein sequence ID" value="CAK9255767.1"/>
    <property type="molecule type" value="Genomic_DNA"/>
</dbReference>
<evidence type="ECO:0000256" key="3">
    <source>
        <dbReference type="ARBA" id="ARBA00022719"/>
    </source>
</evidence>
<keyword evidence="3" id="KW-0874">Quinone</keyword>
<dbReference type="InterPro" id="IPR019654">
    <property type="entry name" value="NADH-quinone_OxRdatse_su_L"/>
</dbReference>